<dbReference type="Gene3D" id="3.30.1330.60">
    <property type="entry name" value="OmpA-like domain"/>
    <property type="match status" value="1"/>
</dbReference>
<dbReference type="InterPro" id="IPR050330">
    <property type="entry name" value="Bact_OuterMem_StrucFunc"/>
</dbReference>
<dbReference type="Pfam" id="PF00691">
    <property type="entry name" value="OmpA"/>
    <property type="match status" value="1"/>
</dbReference>
<dbReference type="SUPFAM" id="SSF103088">
    <property type="entry name" value="OmpA-like"/>
    <property type="match status" value="1"/>
</dbReference>
<keyword evidence="4 9" id="KW-0812">Transmembrane</keyword>
<dbReference type="PANTHER" id="PTHR30329:SF20">
    <property type="entry name" value="EXPORTED PROTEIN"/>
    <property type="match status" value="1"/>
</dbReference>
<name>A0A1A6C5G1_9GAMM</name>
<keyword evidence="3" id="KW-1003">Cell membrane</keyword>
<gene>
    <name evidence="11" type="ORF">Thpro_020848</name>
</gene>
<feature type="region of interest" description="Disordered" evidence="8">
    <location>
        <begin position="285"/>
        <end position="309"/>
    </location>
</feature>
<sequence>MARRSRKKAAEHENLERWLVSYADFITLLFAFFVVMYAISSVNVGKYRVLSESLVAAFHNVPHSLDPIQVGKVAATGPPATTPMQNFPAPMEMKGLPQTMMPAPVLPPRQAAALRSAQAPDEQLANTEAAIRAMGKEIQRRLGNLIDQKLVSVNIHRLWIDIKINTDFLFSSGSIQMPSSATSIIKEVARALAPLPNRIQVEGFTDDIPIHSLEFPSNWELSAARAASVVRLMAEFGVAPQRMAAVGYGQYRPVASNATAAGRSQNRRVDLVVLASGKTLEQAGAAGSPALFQRPGRGAQNGAVKENAK</sequence>
<feature type="transmembrane region" description="Helical" evidence="9">
    <location>
        <begin position="20"/>
        <end position="39"/>
    </location>
</feature>
<protein>
    <submittedName>
        <fullName evidence="11">Flagellar motor rotation protein MotB</fullName>
    </submittedName>
</protein>
<dbReference type="InterPro" id="IPR006665">
    <property type="entry name" value="OmpA-like"/>
</dbReference>
<dbReference type="PROSITE" id="PS51123">
    <property type="entry name" value="OMPA_2"/>
    <property type="match status" value="1"/>
</dbReference>
<comment type="caution">
    <text evidence="11">The sequence shown here is derived from an EMBL/GenBank/DDBJ whole genome shotgun (WGS) entry which is preliminary data.</text>
</comment>
<evidence type="ECO:0000256" key="2">
    <source>
        <dbReference type="ARBA" id="ARBA00008914"/>
    </source>
</evidence>
<dbReference type="EMBL" id="JQSG02000002">
    <property type="protein sequence ID" value="OBS09798.1"/>
    <property type="molecule type" value="Genomic_DNA"/>
</dbReference>
<evidence type="ECO:0000256" key="3">
    <source>
        <dbReference type="ARBA" id="ARBA00022475"/>
    </source>
</evidence>
<dbReference type="PANTHER" id="PTHR30329">
    <property type="entry name" value="STATOR ELEMENT OF FLAGELLAR MOTOR COMPLEX"/>
    <property type="match status" value="1"/>
</dbReference>
<dbReference type="RefSeq" id="WP_065089274.1">
    <property type="nucleotide sequence ID" value="NZ_JQSG02000002.1"/>
</dbReference>
<keyword evidence="6 7" id="KW-0472">Membrane</keyword>
<dbReference type="Pfam" id="PF13677">
    <property type="entry name" value="MotB_plug"/>
    <property type="match status" value="1"/>
</dbReference>
<dbReference type="NCBIfam" id="NF006541">
    <property type="entry name" value="PRK09038.1"/>
    <property type="match status" value="1"/>
</dbReference>
<evidence type="ECO:0000259" key="10">
    <source>
        <dbReference type="PROSITE" id="PS51123"/>
    </source>
</evidence>
<keyword evidence="5 9" id="KW-1133">Transmembrane helix</keyword>
<keyword evidence="11" id="KW-0966">Cell projection</keyword>
<dbReference type="STRING" id="160660.BJI67_05850"/>
<keyword evidence="12" id="KW-1185">Reference proteome</keyword>
<comment type="similarity">
    <text evidence="2">Belongs to the MotB family.</text>
</comment>
<evidence type="ECO:0000256" key="9">
    <source>
        <dbReference type="SAM" id="Phobius"/>
    </source>
</evidence>
<evidence type="ECO:0000256" key="7">
    <source>
        <dbReference type="PROSITE-ProRule" id="PRU00473"/>
    </source>
</evidence>
<dbReference type="InterPro" id="IPR025713">
    <property type="entry name" value="MotB-like_N_dom"/>
</dbReference>
<evidence type="ECO:0000313" key="11">
    <source>
        <dbReference type="EMBL" id="OBS09798.1"/>
    </source>
</evidence>
<evidence type="ECO:0000313" key="12">
    <source>
        <dbReference type="Proteomes" id="UP000029273"/>
    </source>
</evidence>
<dbReference type="AlphaFoldDB" id="A0A1A6C5G1"/>
<evidence type="ECO:0000256" key="8">
    <source>
        <dbReference type="SAM" id="MobiDB-lite"/>
    </source>
</evidence>
<dbReference type="InterPro" id="IPR036737">
    <property type="entry name" value="OmpA-like_sf"/>
</dbReference>
<evidence type="ECO:0000256" key="5">
    <source>
        <dbReference type="ARBA" id="ARBA00022989"/>
    </source>
</evidence>
<dbReference type="OrthoDB" id="9815217at2"/>
<evidence type="ECO:0000256" key="4">
    <source>
        <dbReference type="ARBA" id="ARBA00022692"/>
    </source>
</evidence>
<accession>A0A1A6C5G1</accession>
<proteinExistence type="inferred from homology"/>
<organism evidence="11 12">
    <name type="scientific">Acidihalobacter prosperus</name>
    <dbReference type="NCBI Taxonomy" id="160660"/>
    <lineage>
        <taxon>Bacteria</taxon>
        <taxon>Pseudomonadati</taxon>
        <taxon>Pseudomonadota</taxon>
        <taxon>Gammaproteobacteria</taxon>
        <taxon>Chromatiales</taxon>
        <taxon>Ectothiorhodospiraceae</taxon>
        <taxon>Acidihalobacter</taxon>
    </lineage>
</organism>
<evidence type="ECO:0000256" key="6">
    <source>
        <dbReference type="ARBA" id="ARBA00023136"/>
    </source>
</evidence>
<keyword evidence="11" id="KW-0969">Cilium</keyword>
<comment type="subcellular location">
    <subcellularLocation>
        <location evidence="1">Cell membrane</location>
        <topology evidence="1">Single-pass membrane protein</topology>
    </subcellularLocation>
</comment>
<dbReference type="GO" id="GO:0005886">
    <property type="term" value="C:plasma membrane"/>
    <property type="evidence" value="ECO:0007669"/>
    <property type="project" value="UniProtKB-SubCell"/>
</dbReference>
<feature type="domain" description="OmpA-like" evidence="10">
    <location>
        <begin position="157"/>
        <end position="277"/>
    </location>
</feature>
<keyword evidence="11" id="KW-0282">Flagellum</keyword>
<dbReference type="Proteomes" id="UP000029273">
    <property type="component" value="Unassembled WGS sequence"/>
</dbReference>
<evidence type="ECO:0000256" key="1">
    <source>
        <dbReference type="ARBA" id="ARBA00004162"/>
    </source>
</evidence>
<reference evidence="11 12" key="1">
    <citation type="journal article" date="2014" name="Genome Announc.">
        <title>Draft Genome Sequence of the Iron-Oxidizing, Acidophilic, and Halotolerant 'Thiobacillus prosperus' Type Strain DSM 5130.</title>
        <authorList>
            <person name="Ossandon F.J."/>
            <person name="Cardenas J.P."/>
            <person name="Corbett M."/>
            <person name="Quatrini R."/>
            <person name="Holmes D.S."/>
            <person name="Watkin E."/>
        </authorList>
    </citation>
    <scope>NUCLEOTIDE SEQUENCE [LARGE SCALE GENOMIC DNA]</scope>
    <source>
        <strain evidence="11 12">DSM 5130</strain>
    </source>
</reference>
<dbReference type="CDD" id="cd07185">
    <property type="entry name" value="OmpA_C-like"/>
    <property type="match status" value="1"/>
</dbReference>